<dbReference type="Pfam" id="PF03946">
    <property type="entry name" value="Ribosomal_L11_N"/>
    <property type="match status" value="1"/>
</dbReference>
<dbReference type="GO" id="GO:0003735">
    <property type="term" value="F:structural constituent of ribosome"/>
    <property type="evidence" value="ECO:0007669"/>
    <property type="project" value="InterPro"/>
</dbReference>
<dbReference type="Gene3D" id="1.10.10.250">
    <property type="entry name" value="Ribosomal protein L11, C-terminal domain"/>
    <property type="match status" value="1"/>
</dbReference>
<evidence type="ECO:0000256" key="4">
    <source>
        <dbReference type="HAMAP-Rule" id="MF_00736"/>
    </source>
</evidence>
<evidence type="ECO:0000256" key="1">
    <source>
        <dbReference type="ARBA" id="ARBA00010537"/>
    </source>
</evidence>
<evidence type="ECO:0000256" key="5">
    <source>
        <dbReference type="RuleBase" id="RU003978"/>
    </source>
</evidence>
<evidence type="ECO:0000256" key="3">
    <source>
        <dbReference type="ARBA" id="ARBA00023274"/>
    </source>
</evidence>
<reference evidence="8 9" key="1">
    <citation type="submission" date="2016-10" db="EMBL/GenBank/DDBJ databases">
        <title>Complete genome of the TMA-utilizing, human hosted archaeon Methanomethylophilus alvus Gen. nov, sp. nov., strain Mx-05, derived from a pure culture.</title>
        <authorList>
            <person name="Brugere J.-F."/>
            <person name="Ben Hania W."/>
            <person name="Chaudhary P.P."/>
            <person name="Gaci N."/>
            <person name="Borrel G."/>
            <person name="Cao Van Tuat L."/>
            <person name="Fardeau M.-L."/>
            <person name="Harris H.M.B."/>
            <person name="O'Toole P.W."/>
            <person name="Ollivier B."/>
        </authorList>
    </citation>
    <scope>NUCLEOTIDE SEQUENCE [LARGE SCALE GENOMIC DNA]</scope>
    <source>
        <strain evidence="8 9">Mx-05</strain>
    </source>
</reference>
<comment type="similarity">
    <text evidence="1 4 5">Belongs to the universal ribosomal protein uL11 family.</text>
</comment>
<dbReference type="CDD" id="cd00349">
    <property type="entry name" value="Ribosomal_L11"/>
    <property type="match status" value="1"/>
</dbReference>
<keyword evidence="2 4" id="KW-0689">Ribosomal protein</keyword>
<dbReference type="Proteomes" id="UP000273278">
    <property type="component" value="Chromosome"/>
</dbReference>
<proteinExistence type="inferred from homology"/>
<dbReference type="SMART" id="SM00649">
    <property type="entry name" value="RL11"/>
    <property type="match status" value="1"/>
</dbReference>
<dbReference type="Gene3D" id="3.30.1550.10">
    <property type="entry name" value="Ribosomal protein L11/L12, N-terminal domain"/>
    <property type="match status" value="1"/>
</dbReference>
<dbReference type="Pfam" id="PF00298">
    <property type="entry name" value="Ribosomal_L11"/>
    <property type="match status" value="1"/>
</dbReference>
<comment type="subunit">
    <text evidence="4">Part of the ribosomal stalk of the 50S ribosomal subunit. Interacts with L10 and the large rRNA to form the base of the stalk. L10 forms an elongated spine to which L12 dimers bind in a sequential fashion forming a multimeric L10(L12)X complex.</text>
</comment>
<dbReference type="GO" id="GO:0015934">
    <property type="term" value="C:large ribosomal subunit"/>
    <property type="evidence" value="ECO:0007669"/>
    <property type="project" value="TreeGrafter"/>
</dbReference>
<evidence type="ECO:0000313" key="8">
    <source>
        <dbReference type="EMBL" id="AYQ54244.1"/>
    </source>
</evidence>
<comment type="function">
    <text evidence="4">Forms part of the ribosomal stalk which helps the ribosome interact with GTP-bound translation factors.</text>
</comment>
<dbReference type="GO" id="GO:0070180">
    <property type="term" value="F:large ribosomal subunit rRNA binding"/>
    <property type="evidence" value="ECO:0007669"/>
    <property type="project" value="UniProtKB-UniRule"/>
</dbReference>
<dbReference type="AlphaFoldDB" id="A0A3G3IFB7"/>
<accession>A0A3G3IFB7</accession>
<dbReference type="InterPro" id="IPR000911">
    <property type="entry name" value="Ribosomal_uL11"/>
</dbReference>
<feature type="domain" description="Large ribosomal subunit protein uL11 N-terminal" evidence="7">
    <location>
        <begin position="6"/>
        <end position="62"/>
    </location>
</feature>
<dbReference type="SUPFAM" id="SSF54747">
    <property type="entry name" value="Ribosomal L11/L12e N-terminal domain"/>
    <property type="match status" value="1"/>
</dbReference>
<dbReference type="PANTHER" id="PTHR11661:SF1">
    <property type="entry name" value="LARGE RIBOSOMAL SUBUNIT PROTEIN UL11M"/>
    <property type="match status" value="1"/>
</dbReference>
<dbReference type="GeneID" id="41320844"/>
<keyword evidence="4" id="KW-0694">RNA-binding</keyword>
<name>A0A3G3IFB7_9ARCH</name>
<dbReference type="InterPro" id="IPR036769">
    <property type="entry name" value="Ribosomal_uL11_C_sf"/>
</dbReference>
<dbReference type="PANTHER" id="PTHR11661">
    <property type="entry name" value="60S RIBOSOMAL PROTEIN L12"/>
    <property type="match status" value="1"/>
</dbReference>
<evidence type="ECO:0000313" key="9">
    <source>
        <dbReference type="Proteomes" id="UP000273278"/>
    </source>
</evidence>
<keyword evidence="4" id="KW-0699">rRNA-binding</keyword>
<dbReference type="OMA" id="CKQFNAK"/>
<dbReference type="RefSeq" id="WP_015503951.1">
    <property type="nucleotide sequence ID" value="NZ_CAYARL010000009.1"/>
</dbReference>
<dbReference type="GO" id="GO:0006412">
    <property type="term" value="P:translation"/>
    <property type="evidence" value="ECO:0007669"/>
    <property type="project" value="UniProtKB-UniRule"/>
</dbReference>
<gene>
    <name evidence="4" type="primary">rpl11</name>
    <name evidence="8" type="ORF">BKD89_00200</name>
</gene>
<dbReference type="NCBIfam" id="NF002232">
    <property type="entry name" value="PRK01143.1"/>
    <property type="match status" value="1"/>
</dbReference>
<dbReference type="InterPro" id="IPR020783">
    <property type="entry name" value="Ribosomal_uL11_C"/>
</dbReference>
<dbReference type="HAMAP" id="MF_00736">
    <property type="entry name" value="Ribosomal_uL11"/>
    <property type="match status" value="1"/>
</dbReference>
<sequence length="158" mass="16314">MVDTVEALVDGGKATAGPPLGPALGPKGVNIGQVIAKINEKTKAFEGMKVPVKILINPDKTFDIKVGTPPVSALIKGELGIETGSGNPKTTIVGNLTVEQAKKIAAMKQDSLLGATERARVSEVAGNCVSLGVTIDGKNPKDFQKDLKAGVYDDVLGH</sequence>
<dbReference type="InterPro" id="IPR020784">
    <property type="entry name" value="Ribosomal_uL11_N"/>
</dbReference>
<protein>
    <recommendedName>
        <fullName evidence="4">Large ribosomal subunit protein uL11</fullName>
    </recommendedName>
</protein>
<evidence type="ECO:0000259" key="6">
    <source>
        <dbReference type="Pfam" id="PF00298"/>
    </source>
</evidence>
<organism evidence="8 9">
    <name type="scientific">Methanomethylophilus alvi</name>
    <dbReference type="NCBI Taxonomy" id="1291540"/>
    <lineage>
        <taxon>Archaea</taxon>
        <taxon>Methanobacteriati</taxon>
        <taxon>Thermoplasmatota</taxon>
        <taxon>Thermoplasmata</taxon>
        <taxon>Methanomassiliicoccales</taxon>
        <taxon>Methanomethylophilaceae</taxon>
        <taxon>Methanomethylophilus</taxon>
    </lineage>
</organism>
<keyword evidence="3 4" id="KW-0687">Ribonucleoprotein</keyword>
<evidence type="ECO:0000259" key="7">
    <source>
        <dbReference type="Pfam" id="PF03946"/>
    </source>
</evidence>
<evidence type="ECO:0000256" key="2">
    <source>
        <dbReference type="ARBA" id="ARBA00022980"/>
    </source>
</evidence>
<dbReference type="SUPFAM" id="SSF46906">
    <property type="entry name" value="Ribosomal protein L11, C-terminal domain"/>
    <property type="match status" value="1"/>
</dbReference>
<feature type="domain" description="Large ribosomal subunit protein uL11 C-terminal" evidence="6">
    <location>
        <begin position="68"/>
        <end position="135"/>
    </location>
</feature>
<dbReference type="InterPro" id="IPR036796">
    <property type="entry name" value="Ribosomal_uL11_N_sf"/>
</dbReference>
<dbReference type="EMBL" id="CP017686">
    <property type="protein sequence ID" value="AYQ54244.1"/>
    <property type="molecule type" value="Genomic_DNA"/>
</dbReference>